<dbReference type="WBParaSite" id="MCU_001011-RA">
    <property type="protein sequence ID" value="MCU_001011-RA"/>
    <property type="gene ID" value="MCU_001011"/>
</dbReference>
<dbReference type="Pfam" id="PF00097">
    <property type="entry name" value="zf-C3HC4"/>
    <property type="match status" value="1"/>
</dbReference>
<dbReference type="PROSITE" id="PS00518">
    <property type="entry name" value="ZF_RING_1"/>
    <property type="match status" value="1"/>
</dbReference>
<proteinExistence type="predicted"/>
<keyword evidence="2 4" id="KW-0863">Zinc-finger</keyword>
<dbReference type="SUPFAM" id="SSF57850">
    <property type="entry name" value="RING/U-box"/>
    <property type="match status" value="1"/>
</dbReference>
<dbReference type="InterPro" id="IPR018957">
    <property type="entry name" value="Znf_C3HC4_RING-type"/>
</dbReference>
<dbReference type="InterPro" id="IPR001841">
    <property type="entry name" value="Znf_RING"/>
</dbReference>
<name>A0A5K3EJJ0_MESCO</name>
<reference evidence="7" key="1">
    <citation type="submission" date="2019-11" db="UniProtKB">
        <authorList>
            <consortium name="WormBaseParasite"/>
        </authorList>
    </citation>
    <scope>IDENTIFICATION</scope>
</reference>
<dbReference type="PROSITE" id="PS50089">
    <property type="entry name" value="ZF_RING_2"/>
    <property type="match status" value="1"/>
</dbReference>
<dbReference type="InterPro" id="IPR013083">
    <property type="entry name" value="Znf_RING/FYVE/PHD"/>
</dbReference>
<feature type="domain" description="RING-type" evidence="6">
    <location>
        <begin position="28"/>
        <end position="92"/>
    </location>
</feature>
<evidence type="ECO:0000256" key="1">
    <source>
        <dbReference type="ARBA" id="ARBA00022723"/>
    </source>
</evidence>
<dbReference type="SMART" id="SM00184">
    <property type="entry name" value="RING"/>
    <property type="match status" value="1"/>
</dbReference>
<protein>
    <submittedName>
        <fullName evidence="7">RING-type domain-containing protein</fullName>
    </submittedName>
</protein>
<accession>A0A5K3EJJ0</accession>
<sequence>MTVSFFSFLRWSTHEYPVTGWKTHDETCTLCFVGCPSSILPCGHNFCRKCVDEWLKADFRLPSKRNAEPHASTSLTIPPPEPKNRQQCPICRGSCPRSRDAWDLLDQPDSAECREEMAAVILNRIRTAGSPG</sequence>
<dbReference type="AlphaFoldDB" id="A0A5K3EJJ0"/>
<evidence type="ECO:0000256" key="5">
    <source>
        <dbReference type="SAM" id="MobiDB-lite"/>
    </source>
</evidence>
<dbReference type="GO" id="GO:0008270">
    <property type="term" value="F:zinc ion binding"/>
    <property type="evidence" value="ECO:0007669"/>
    <property type="project" value="UniProtKB-KW"/>
</dbReference>
<evidence type="ECO:0000256" key="4">
    <source>
        <dbReference type="PROSITE-ProRule" id="PRU00175"/>
    </source>
</evidence>
<organism evidence="7">
    <name type="scientific">Mesocestoides corti</name>
    <name type="common">Flatworm</name>
    <dbReference type="NCBI Taxonomy" id="53468"/>
    <lineage>
        <taxon>Eukaryota</taxon>
        <taxon>Metazoa</taxon>
        <taxon>Spiralia</taxon>
        <taxon>Lophotrochozoa</taxon>
        <taxon>Platyhelminthes</taxon>
        <taxon>Cestoda</taxon>
        <taxon>Eucestoda</taxon>
        <taxon>Cyclophyllidea</taxon>
        <taxon>Mesocestoididae</taxon>
        <taxon>Mesocestoides</taxon>
    </lineage>
</organism>
<evidence type="ECO:0000256" key="2">
    <source>
        <dbReference type="ARBA" id="ARBA00022771"/>
    </source>
</evidence>
<evidence type="ECO:0000256" key="3">
    <source>
        <dbReference type="ARBA" id="ARBA00022833"/>
    </source>
</evidence>
<feature type="region of interest" description="Disordered" evidence="5">
    <location>
        <begin position="66"/>
        <end position="89"/>
    </location>
</feature>
<keyword evidence="3" id="KW-0862">Zinc</keyword>
<dbReference type="Gene3D" id="3.30.40.10">
    <property type="entry name" value="Zinc/RING finger domain, C3HC4 (zinc finger)"/>
    <property type="match status" value="1"/>
</dbReference>
<dbReference type="InterPro" id="IPR017907">
    <property type="entry name" value="Znf_RING_CS"/>
</dbReference>
<keyword evidence="1" id="KW-0479">Metal-binding</keyword>
<evidence type="ECO:0000313" key="7">
    <source>
        <dbReference type="WBParaSite" id="MCU_001011-RA"/>
    </source>
</evidence>
<evidence type="ECO:0000259" key="6">
    <source>
        <dbReference type="PROSITE" id="PS50089"/>
    </source>
</evidence>